<keyword evidence="2" id="KW-1185">Reference proteome</keyword>
<gene>
    <name evidence="1" type="ORF">PCOR1329_LOCUS77877</name>
</gene>
<organism evidence="1 2">
    <name type="scientific">Prorocentrum cordatum</name>
    <dbReference type="NCBI Taxonomy" id="2364126"/>
    <lineage>
        <taxon>Eukaryota</taxon>
        <taxon>Sar</taxon>
        <taxon>Alveolata</taxon>
        <taxon>Dinophyceae</taxon>
        <taxon>Prorocentrales</taxon>
        <taxon>Prorocentraceae</taxon>
        <taxon>Prorocentrum</taxon>
    </lineage>
</organism>
<evidence type="ECO:0000313" key="1">
    <source>
        <dbReference type="EMBL" id="CAK0900654.1"/>
    </source>
</evidence>
<dbReference type="Proteomes" id="UP001189429">
    <property type="component" value="Unassembled WGS sequence"/>
</dbReference>
<dbReference type="EMBL" id="CAUYUJ010020815">
    <property type="protein sequence ID" value="CAK0900654.1"/>
    <property type="molecule type" value="Genomic_DNA"/>
</dbReference>
<comment type="caution">
    <text evidence="1">The sequence shown here is derived from an EMBL/GenBank/DDBJ whole genome shotgun (WGS) entry which is preliminary data.</text>
</comment>
<accession>A0ABN9XLQ4</accession>
<proteinExistence type="predicted"/>
<protein>
    <submittedName>
        <fullName evidence="1">Uncharacterized protein</fullName>
    </submittedName>
</protein>
<evidence type="ECO:0000313" key="2">
    <source>
        <dbReference type="Proteomes" id="UP001189429"/>
    </source>
</evidence>
<name>A0ABN9XLQ4_9DINO</name>
<sequence length="90" mass="10120">MQEVEMHFALYETTRLYAFAGGVLPGGKTVLGCKVLVLPHRDDIVAYADIMDEEKATCGDRAAVYLTKRGDREAVRFNFFKYSYSFGQAV</sequence>
<reference evidence="1" key="1">
    <citation type="submission" date="2023-10" db="EMBL/GenBank/DDBJ databases">
        <authorList>
            <person name="Chen Y."/>
            <person name="Shah S."/>
            <person name="Dougan E. K."/>
            <person name="Thang M."/>
            <person name="Chan C."/>
        </authorList>
    </citation>
    <scope>NUCLEOTIDE SEQUENCE [LARGE SCALE GENOMIC DNA]</scope>
</reference>